<organism evidence="1 2">
    <name type="scientific">Aliarcobacter cryaerophilus</name>
    <dbReference type="NCBI Taxonomy" id="28198"/>
    <lineage>
        <taxon>Bacteria</taxon>
        <taxon>Pseudomonadati</taxon>
        <taxon>Campylobacterota</taxon>
        <taxon>Epsilonproteobacteria</taxon>
        <taxon>Campylobacterales</taxon>
        <taxon>Arcobacteraceae</taxon>
        <taxon>Aliarcobacter</taxon>
    </lineage>
</organism>
<evidence type="ECO:0000313" key="1">
    <source>
        <dbReference type="EMBL" id="PRM98213.1"/>
    </source>
</evidence>
<dbReference type="Gene3D" id="2.60.120.10">
    <property type="entry name" value="Jelly Rolls"/>
    <property type="match status" value="1"/>
</dbReference>
<dbReference type="Proteomes" id="UP000239151">
    <property type="component" value="Unassembled WGS sequence"/>
</dbReference>
<name>A0A2S9THC4_9BACT</name>
<proteinExistence type="predicted"/>
<dbReference type="InterPro" id="IPR011051">
    <property type="entry name" value="RmlC_Cupin_sf"/>
</dbReference>
<evidence type="ECO:0000313" key="2">
    <source>
        <dbReference type="Proteomes" id="UP000239151"/>
    </source>
</evidence>
<protein>
    <submittedName>
        <fullName evidence="1">Uncharacterized protein</fullName>
    </submittedName>
</protein>
<dbReference type="InterPro" id="IPR014710">
    <property type="entry name" value="RmlC-like_jellyroll"/>
</dbReference>
<comment type="caution">
    <text evidence="1">The sequence shown here is derived from an EMBL/GenBank/DDBJ whole genome shotgun (WGS) entry which is preliminary data.</text>
</comment>
<accession>A0A2S9THC4</accession>
<dbReference type="EMBL" id="NXGI01000005">
    <property type="protein sequence ID" value="PRM98213.1"/>
    <property type="molecule type" value="Genomic_DNA"/>
</dbReference>
<dbReference type="SUPFAM" id="SSF51182">
    <property type="entry name" value="RmlC-like cupins"/>
    <property type="match status" value="1"/>
</dbReference>
<sequence length="142" mass="16510">MIQNITHNEKLLSIIIKANYQKDDIEFFTPDDFSQQLGYMNRPKGYIIPPHVHNPVTREVQYTKEVLYIKNGKVRVDFYDEEQNYLQSTILNGGDVILLAYGGHGFEMIENSEIIEIKQGPYAGELDKTRFEPISKEEVRLN</sequence>
<dbReference type="AlphaFoldDB" id="A0A2S9THC4"/>
<gene>
    <name evidence="1" type="ORF">CJ670_04035</name>
</gene>
<reference evidence="1 2" key="1">
    <citation type="submission" date="2017-09" db="EMBL/GenBank/DDBJ databases">
        <title>Reassesment of A. cryaerophilus.</title>
        <authorList>
            <person name="Perez-Cataluna A."/>
            <person name="Collado L."/>
            <person name="Salgado O."/>
            <person name="Lefinanco V."/>
            <person name="Figueras M.J."/>
        </authorList>
    </citation>
    <scope>NUCLEOTIDE SEQUENCE [LARGE SCALE GENOMIC DNA]</scope>
    <source>
        <strain evidence="1 2">LMG 9065</strain>
    </source>
</reference>